<dbReference type="Pfam" id="PF02452">
    <property type="entry name" value="PemK_toxin"/>
    <property type="match status" value="1"/>
</dbReference>
<sequence length="89" mass="9878">MQKPGKNYPKRGEIYIADLNPAFGREIHKKRPVLIISNNMINQIYPLVIAIPFSSIVPEFVGADVVKFTGQKGLNKASALIVNQIKSID</sequence>
<accession>A0A1F5JE71</accession>
<evidence type="ECO:0000313" key="2">
    <source>
        <dbReference type="Proteomes" id="UP000177042"/>
    </source>
</evidence>
<dbReference type="PANTHER" id="PTHR33988">
    <property type="entry name" value="ENDORIBONUCLEASE MAZF-RELATED"/>
    <property type="match status" value="1"/>
</dbReference>
<dbReference type="GO" id="GO:0016075">
    <property type="term" value="P:rRNA catabolic process"/>
    <property type="evidence" value="ECO:0007669"/>
    <property type="project" value="TreeGrafter"/>
</dbReference>
<dbReference type="Proteomes" id="UP000177042">
    <property type="component" value="Unassembled WGS sequence"/>
</dbReference>
<dbReference type="SUPFAM" id="SSF50118">
    <property type="entry name" value="Cell growth inhibitor/plasmid maintenance toxic component"/>
    <property type="match status" value="1"/>
</dbReference>
<protein>
    <recommendedName>
        <fullName evidence="3">MazF family transcriptional regulator</fullName>
    </recommendedName>
</protein>
<comment type="caution">
    <text evidence="1">The sequence shown here is derived from an EMBL/GenBank/DDBJ whole genome shotgun (WGS) entry which is preliminary data.</text>
</comment>
<dbReference type="AlphaFoldDB" id="A0A1F5JE71"/>
<evidence type="ECO:0008006" key="3">
    <source>
        <dbReference type="Google" id="ProtNLM"/>
    </source>
</evidence>
<reference evidence="1 2" key="1">
    <citation type="journal article" date="2016" name="Nat. Commun.">
        <title>Thousands of microbial genomes shed light on interconnected biogeochemical processes in an aquifer system.</title>
        <authorList>
            <person name="Anantharaman K."/>
            <person name="Brown C.T."/>
            <person name="Hug L.A."/>
            <person name="Sharon I."/>
            <person name="Castelle C.J."/>
            <person name="Probst A.J."/>
            <person name="Thomas B.C."/>
            <person name="Singh A."/>
            <person name="Wilkins M.J."/>
            <person name="Karaoz U."/>
            <person name="Brodie E.L."/>
            <person name="Williams K.H."/>
            <person name="Hubbard S.S."/>
            <person name="Banfield J.F."/>
        </authorList>
    </citation>
    <scope>NUCLEOTIDE SEQUENCE [LARGE SCALE GENOMIC DNA]</scope>
</reference>
<dbReference type="InterPro" id="IPR011067">
    <property type="entry name" value="Plasmid_toxin/cell-grow_inhib"/>
</dbReference>
<gene>
    <name evidence="1" type="ORF">A3C26_03890</name>
</gene>
<dbReference type="GO" id="GO:0006402">
    <property type="term" value="P:mRNA catabolic process"/>
    <property type="evidence" value="ECO:0007669"/>
    <property type="project" value="TreeGrafter"/>
</dbReference>
<dbReference type="GO" id="GO:0004521">
    <property type="term" value="F:RNA endonuclease activity"/>
    <property type="evidence" value="ECO:0007669"/>
    <property type="project" value="TreeGrafter"/>
</dbReference>
<dbReference type="GO" id="GO:0003677">
    <property type="term" value="F:DNA binding"/>
    <property type="evidence" value="ECO:0007669"/>
    <property type="project" value="InterPro"/>
</dbReference>
<proteinExistence type="predicted"/>
<evidence type="ECO:0000313" key="1">
    <source>
        <dbReference type="EMBL" id="OGE26903.1"/>
    </source>
</evidence>
<dbReference type="Gene3D" id="2.30.30.110">
    <property type="match status" value="1"/>
</dbReference>
<dbReference type="EMBL" id="MFCX01000001">
    <property type="protein sequence ID" value="OGE26903.1"/>
    <property type="molecule type" value="Genomic_DNA"/>
</dbReference>
<organism evidence="1 2">
    <name type="scientific">Candidatus Daviesbacteria bacterium RIFCSPHIGHO2_02_FULL_39_12</name>
    <dbReference type="NCBI Taxonomy" id="1797770"/>
    <lineage>
        <taxon>Bacteria</taxon>
        <taxon>Candidatus Daviesiibacteriota</taxon>
    </lineage>
</organism>
<dbReference type="InterPro" id="IPR003477">
    <property type="entry name" value="PemK-like"/>
</dbReference>
<dbReference type="PANTHER" id="PTHR33988:SF2">
    <property type="entry name" value="ENDORIBONUCLEASE MAZF"/>
    <property type="match status" value="1"/>
</dbReference>
<name>A0A1F5JE71_9BACT</name>